<dbReference type="InterPro" id="IPR039425">
    <property type="entry name" value="RNA_pol_sigma-70-like"/>
</dbReference>
<gene>
    <name evidence="8" type="ORF">GCM10011379_39690</name>
</gene>
<dbReference type="RefSeq" id="WP_188955602.1">
    <property type="nucleotide sequence ID" value="NZ_BMIB01000004.1"/>
</dbReference>
<feature type="domain" description="RNA polymerase sigma-70 region 2" evidence="7">
    <location>
        <begin position="20"/>
        <end position="85"/>
    </location>
</feature>
<evidence type="ECO:0000256" key="2">
    <source>
        <dbReference type="ARBA" id="ARBA00023015"/>
    </source>
</evidence>
<dbReference type="Gene3D" id="1.10.1740.10">
    <property type="match status" value="1"/>
</dbReference>
<dbReference type="InterPro" id="IPR013325">
    <property type="entry name" value="RNA_pol_sigma_r2"/>
</dbReference>
<dbReference type="GO" id="GO:0016987">
    <property type="term" value="F:sigma factor activity"/>
    <property type="evidence" value="ECO:0007669"/>
    <property type="project" value="UniProtKB-KW"/>
</dbReference>
<evidence type="ECO:0000313" key="9">
    <source>
        <dbReference type="Proteomes" id="UP000627292"/>
    </source>
</evidence>
<dbReference type="SUPFAM" id="SSF88946">
    <property type="entry name" value="Sigma2 domain of RNA polymerase sigma factors"/>
    <property type="match status" value="1"/>
</dbReference>
<dbReference type="PANTHER" id="PTHR43133">
    <property type="entry name" value="RNA POLYMERASE ECF-TYPE SIGMA FACTO"/>
    <property type="match status" value="1"/>
</dbReference>
<keyword evidence="5 6" id="KW-0804">Transcription</keyword>
<dbReference type="SUPFAM" id="SSF88659">
    <property type="entry name" value="Sigma3 and sigma4 domains of RNA polymerase sigma factors"/>
    <property type="match status" value="1"/>
</dbReference>
<dbReference type="PROSITE" id="PS01063">
    <property type="entry name" value="SIGMA70_ECF"/>
    <property type="match status" value="1"/>
</dbReference>
<keyword evidence="4 6" id="KW-0238">DNA-binding</keyword>
<dbReference type="AlphaFoldDB" id="A0A917J0B5"/>
<evidence type="ECO:0000256" key="6">
    <source>
        <dbReference type="RuleBase" id="RU000716"/>
    </source>
</evidence>
<dbReference type="InterPro" id="IPR013324">
    <property type="entry name" value="RNA_pol_sigma_r3/r4-like"/>
</dbReference>
<keyword evidence="9" id="KW-1185">Reference proteome</keyword>
<evidence type="ECO:0000256" key="5">
    <source>
        <dbReference type="ARBA" id="ARBA00023163"/>
    </source>
</evidence>
<dbReference type="GO" id="GO:0003677">
    <property type="term" value="F:DNA binding"/>
    <property type="evidence" value="ECO:0007669"/>
    <property type="project" value="UniProtKB-KW"/>
</dbReference>
<dbReference type="PANTHER" id="PTHR43133:SF8">
    <property type="entry name" value="RNA POLYMERASE SIGMA FACTOR HI_1459-RELATED"/>
    <property type="match status" value="1"/>
</dbReference>
<evidence type="ECO:0000256" key="4">
    <source>
        <dbReference type="ARBA" id="ARBA00023125"/>
    </source>
</evidence>
<dbReference type="InterPro" id="IPR000838">
    <property type="entry name" value="RNA_pol_sigma70_ECF_CS"/>
</dbReference>
<dbReference type="InterPro" id="IPR007627">
    <property type="entry name" value="RNA_pol_sigma70_r2"/>
</dbReference>
<sequence length="202" mass="23544">MPEDRYPHMSTSSSDPAQWVNLYGDYLFSIALLKVGNKETAEDLVQETFISAIKARDTFKQNSSVKTWLAAILKNKIVDYYRKKDVLKHVTEYIDDTQHGFSEAFFDTGNGHWLPETLPQEWHGSADEALNRNEFYAVLQYCIQKMPKKLVPVFTARFLDNEEADTICKEFNISTSNYWVIIHRAKLLMRNCLEKNWFLQSS</sequence>
<evidence type="ECO:0000259" key="7">
    <source>
        <dbReference type="Pfam" id="PF04542"/>
    </source>
</evidence>
<dbReference type="InterPro" id="IPR014289">
    <property type="entry name" value="RNA_pol_sigma-24-rel"/>
</dbReference>
<accession>A0A917J0B5</accession>
<reference evidence="8" key="1">
    <citation type="journal article" date="2014" name="Int. J. Syst. Evol. Microbiol.">
        <title>Complete genome sequence of Corynebacterium casei LMG S-19264T (=DSM 44701T), isolated from a smear-ripened cheese.</title>
        <authorList>
            <consortium name="US DOE Joint Genome Institute (JGI-PGF)"/>
            <person name="Walter F."/>
            <person name="Albersmeier A."/>
            <person name="Kalinowski J."/>
            <person name="Ruckert C."/>
        </authorList>
    </citation>
    <scope>NUCLEOTIDE SEQUENCE</scope>
    <source>
        <strain evidence="8">CGMCC 1.15290</strain>
    </source>
</reference>
<organism evidence="8 9">
    <name type="scientific">Filimonas zeae</name>
    <dbReference type="NCBI Taxonomy" id="1737353"/>
    <lineage>
        <taxon>Bacteria</taxon>
        <taxon>Pseudomonadati</taxon>
        <taxon>Bacteroidota</taxon>
        <taxon>Chitinophagia</taxon>
        <taxon>Chitinophagales</taxon>
        <taxon>Chitinophagaceae</taxon>
        <taxon>Filimonas</taxon>
    </lineage>
</organism>
<protein>
    <recommendedName>
        <fullName evidence="6">RNA polymerase sigma factor</fullName>
    </recommendedName>
</protein>
<comment type="similarity">
    <text evidence="1 6">Belongs to the sigma-70 factor family. ECF subfamily.</text>
</comment>
<comment type="caution">
    <text evidence="8">The sequence shown here is derived from an EMBL/GenBank/DDBJ whole genome shotgun (WGS) entry which is preliminary data.</text>
</comment>
<keyword evidence="2 6" id="KW-0805">Transcription regulation</keyword>
<proteinExistence type="inferred from homology"/>
<evidence type="ECO:0000313" key="8">
    <source>
        <dbReference type="EMBL" id="GGH75776.1"/>
    </source>
</evidence>
<evidence type="ECO:0000256" key="3">
    <source>
        <dbReference type="ARBA" id="ARBA00023082"/>
    </source>
</evidence>
<dbReference type="Proteomes" id="UP000627292">
    <property type="component" value="Unassembled WGS sequence"/>
</dbReference>
<dbReference type="Pfam" id="PF04542">
    <property type="entry name" value="Sigma70_r2"/>
    <property type="match status" value="1"/>
</dbReference>
<dbReference type="NCBIfam" id="TIGR02943">
    <property type="entry name" value="Sig70_famx1"/>
    <property type="match status" value="1"/>
</dbReference>
<name>A0A917J0B5_9BACT</name>
<dbReference type="InterPro" id="IPR014284">
    <property type="entry name" value="RNA_pol_sigma-70_dom"/>
</dbReference>
<dbReference type="GO" id="GO:0006352">
    <property type="term" value="P:DNA-templated transcription initiation"/>
    <property type="evidence" value="ECO:0007669"/>
    <property type="project" value="InterPro"/>
</dbReference>
<evidence type="ECO:0000256" key="1">
    <source>
        <dbReference type="ARBA" id="ARBA00010641"/>
    </source>
</evidence>
<keyword evidence="3 6" id="KW-0731">Sigma factor</keyword>
<dbReference type="EMBL" id="BMIB01000004">
    <property type="protein sequence ID" value="GGH75776.1"/>
    <property type="molecule type" value="Genomic_DNA"/>
</dbReference>
<dbReference type="NCBIfam" id="TIGR02937">
    <property type="entry name" value="sigma70-ECF"/>
    <property type="match status" value="1"/>
</dbReference>
<reference evidence="8" key="2">
    <citation type="submission" date="2020-09" db="EMBL/GenBank/DDBJ databases">
        <authorList>
            <person name="Sun Q."/>
            <person name="Zhou Y."/>
        </authorList>
    </citation>
    <scope>NUCLEOTIDE SEQUENCE</scope>
    <source>
        <strain evidence="8">CGMCC 1.15290</strain>
    </source>
</reference>